<proteinExistence type="predicted"/>
<dbReference type="Proteomes" id="UP000298246">
    <property type="component" value="Unassembled WGS sequence"/>
</dbReference>
<name>A0A4Y8Q0N1_9BACL</name>
<comment type="caution">
    <text evidence="1">The sequence shown here is derived from an EMBL/GenBank/DDBJ whole genome shotgun (WGS) entry which is preliminary data.</text>
</comment>
<dbReference type="EMBL" id="MYFO01000016">
    <property type="protein sequence ID" value="TFE86892.1"/>
    <property type="molecule type" value="Genomic_DNA"/>
</dbReference>
<organism evidence="1 2">
    <name type="scientific">Paenibacillus athensensis</name>
    <dbReference type="NCBI Taxonomy" id="1967502"/>
    <lineage>
        <taxon>Bacteria</taxon>
        <taxon>Bacillati</taxon>
        <taxon>Bacillota</taxon>
        <taxon>Bacilli</taxon>
        <taxon>Bacillales</taxon>
        <taxon>Paenibacillaceae</taxon>
        <taxon>Paenibacillus</taxon>
    </lineage>
</organism>
<dbReference type="AlphaFoldDB" id="A0A4Y8Q0N1"/>
<dbReference type="RefSeq" id="WP_134753658.1">
    <property type="nucleotide sequence ID" value="NZ_MYFO02000015.1"/>
</dbReference>
<sequence>MREERILSLDHYEHGIVVRALNTLRNDLIGEQRPTDAVDDLLLKAIHAPYHSHKRRGNHEAR</sequence>
<protein>
    <submittedName>
        <fullName evidence="1">Uncharacterized protein</fullName>
    </submittedName>
</protein>
<evidence type="ECO:0000313" key="2">
    <source>
        <dbReference type="Proteomes" id="UP000298246"/>
    </source>
</evidence>
<dbReference type="OrthoDB" id="1779328at2"/>
<gene>
    <name evidence="1" type="ORF">B5M42_13470</name>
</gene>
<keyword evidence="2" id="KW-1185">Reference proteome</keyword>
<evidence type="ECO:0000313" key="1">
    <source>
        <dbReference type="EMBL" id="TFE86892.1"/>
    </source>
</evidence>
<accession>A0A4Y8Q0N1</accession>
<reference evidence="1 2" key="1">
    <citation type="submission" date="2017-03" db="EMBL/GenBank/DDBJ databases">
        <title>Isolation of Levoglucosan Utilizing Bacteria.</title>
        <authorList>
            <person name="Arya A.S."/>
        </authorList>
    </citation>
    <scope>NUCLEOTIDE SEQUENCE [LARGE SCALE GENOMIC DNA]</scope>
    <source>
        <strain evidence="1 2">MEC069</strain>
    </source>
</reference>